<keyword evidence="10" id="KW-0175">Coiled coil</keyword>
<evidence type="ECO:0000256" key="6">
    <source>
        <dbReference type="ARBA" id="ARBA00022692"/>
    </source>
</evidence>
<evidence type="ECO:0000256" key="8">
    <source>
        <dbReference type="ARBA" id="ARBA00023136"/>
    </source>
</evidence>
<dbReference type="InterPro" id="IPR050739">
    <property type="entry name" value="MFP"/>
</dbReference>
<keyword evidence="4 9" id="KW-1003">Cell membrane</keyword>
<dbReference type="EMBL" id="CP000747">
    <property type="protein sequence ID" value="ACG76903.1"/>
    <property type="molecule type" value="Genomic_DNA"/>
</dbReference>
<accession>B4REG1</accession>
<protein>
    <recommendedName>
        <fullName evidence="9">Membrane fusion protein (MFP) family protein</fullName>
    </recommendedName>
</protein>
<evidence type="ECO:0000259" key="12">
    <source>
        <dbReference type="Pfam" id="PF26002"/>
    </source>
</evidence>
<dbReference type="PANTHER" id="PTHR30386">
    <property type="entry name" value="MEMBRANE FUSION SUBUNIT OF EMRAB-TOLC MULTIDRUG EFFLUX PUMP"/>
    <property type="match status" value="1"/>
</dbReference>
<keyword evidence="7" id="KW-1133">Transmembrane helix</keyword>
<dbReference type="InterPro" id="IPR058781">
    <property type="entry name" value="HH_AprE-like"/>
</dbReference>
<keyword evidence="5 9" id="KW-0997">Cell inner membrane</keyword>
<evidence type="ECO:0000259" key="11">
    <source>
        <dbReference type="Pfam" id="PF25994"/>
    </source>
</evidence>
<dbReference type="eggNOG" id="COG0845">
    <property type="taxonomic scope" value="Bacteria"/>
</dbReference>
<dbReference type="AlphaFoldDB" id="B4REG1"/>
<evidence type="ECO:0000256" key="2">
    <source>
        <dbReference type="ARBA" id="ARBA00009477"/>
    </source>
</evidence>
<dbReference type="PRINTS" id="PR01490">
    <property type="entry name" value="RTXTOXIND"/>
</dbReference>
<evidence type="ECO:0000256" key="9">
    <source>
        <dbReference type="RuleBase" id="RU365093"/>
    </source>
</evidence>
<dbReference type="Pfam" id="PF26002">
    <property type="entry name" value="Beta-barrel_AprE"/>
    <property type="match status" value="1"/>
</dbReference>
<evidence type="ECO:0000256" key="5">
    <source>
        <dbReference type="ARBA" id="ARBA00022519"/>
    </source>
</evidence>
<dbReference type="Pfam" id="PF25994">
    <property type="entry name" value="HH_AprE"/>
    <property type="match status" value="1"/>
</dbReference>
<feature type="coiled-coil region" evidence="10">
    <location>
        <begin position="139"/>
        <end position="173"/>
    </location>
</feature>
<evidence type="ECO:0000313" key="13">
    <source>
        <dbReference type="EMBL" id="ACG76903.1"/>
    </source>
</evidence>
<feature type="domain" description="AprE-like long alpha-helical hairpin" evidence="11">
    <location>
        <begin position="71"/>
        <end position="260"/>
    </location>
</feature>
<dbReference type="InterPro" id="IPR058982">
    <property type="entry name" value="Beta-barrel_AprE"/>
</dbReference>
<feature type="domain" description="AprE-like beta-barrel" evidence="12">
    <location>
        <begin position="303"/>
        <end position="393"/>
    </location>
</feature>
<dbReference type="GO" id="GO:0005886">
    <property type="term" value="C:plasma membrane"/>
    <property type="evidence" value="ECO:0007669"/>
    <property type="project" value="UniProtKB-SubCell"/>
</dbReference>
<dbReference type="InterPro" id="IPR006144">
    <property type="entry name" value="Secretion_HlyD_CS"/>
</dbReference>
<dbReference type="Proteomes" id="UP000001868">
    <property type="component" value="Chromosome"/>
</dbReference>
<dbReference type="KEGG" id="pzu:PHZ_c0489"/>
<dbReference type="HOGENOM" id="CLU_023976_1_1_5"/>
<keyword evidence="3 9" id="KW-0813">Transport</keyword>
<dbReference type="PANTHER" id="PTHR30386:SF17">
    <property type="entry name" value="ALKALINE PROTEASE SECRETION PROTEIN APRE"/>
    <property type="match status" value="1"/>
</dbReference>
<dbReference type="STRING" id="450851.PHZ_c0489"/>
<reference evidence="13 14" key="1">
    <citation type="journal article" date="2008" name="BMC Genomics">
        <title>Complete genome of Phenylobacterium zucineum - a novel facultative intracellular bacterium isolated from human erythroleukemia cell line K562.</title>
        <authorList>
            <person name="Luo Y."/>
            <person name="Xu X."/>
            <person name="Ding Z."/>
            <person name="Liu Z."/>
            <person name="Zhang B."/>
            <person name="Yan Z."/>
            <person name="Sun J."/>
            <person name="Hu S."/>
            <person name="Hu X."/>
        </authorList>
    </citation>
    <scope>NUCLEOTIDE SEQUENCE [LARGE SCALE GENOMIC DNA]</scope>
    <source>
        <strain evidence="13 14">HLK1</strain>
    </source>
</reference>
<name>B4REG1_PHEZH</name>
<proteinExistence type="inferred from homology"/>
<comment type="subcellular location">
    <subcellularLocation>
        <location evidence="1 9">Cell inner membrane</location>
        <topology evidence="1 9">Single-pass membrane protein</topology>
    </subcellularLocation>
</comment>
<dbReference type="Gene3D" id="2.40.30.170">
    <property type="match status" value="1"/>
</dbReference>
<comment type="similarity">
    <text evidence="2 9">Belongs to the membrane fusion protein (MFP) (TC 8.A.1) family.</text>
</comment>
<evidence type="ECO:0000256" key="10">
    <source>
        <dbReference type="SAM" id="Coils"/>
    </source>
</evidence>
<dbReference type="PROSITE" id="PS00543">
    <property type="entry name" value="HLYD_FAMILY"/>
    <property type="match status" value="1"/>
</dbReference>
<gene>
    <name evidence="13" type="primary">rsaE</name>
    <name evidence="13" type="ordered locus">PHZ_c0489</name>
</gene>
<keyword evidence="14" id="KW-1185">Reference proteome</keyword>
<evidence type="ECO:0000256" key="7">
    <source>
        <dbReference type="ARBA" id="ARBA00022989"/>
    </source>
</evidence>
<keyword evidence="8" id="KW-0472">Membrane</keyword>
<sequence>MIGAFVIGLGAWASVTPLSTGITAPAEVRVESNRKTLRGSRQGGVVKQILVREGQHVRAQQPLLIFNDVEARAAVDVFQNQYDVMLAQNARYSAEATGRSSLTFPAELTSRAADPRVATLIRDQEFLFATRLQLFQSQSAVLGQRIEQLETQIQGLQAQVASIDEQRRLTEEELSGYRTLNEKGYAPKTLILRYERSLAELGGRRGQLAAEIARIRQQMGETRLQLVSLREERQSQAAEGLRESQSRMADVVPRLTTAKQDLAATVIRAPVDGYVFNLTQFTVGGVVGSGEVLMDIVPATTPLTVSAMVRPEDVDQVHIGMDARVRLTGLNSRFNEDLDAKVAVISADRLTDEQKGLSFYRVDLRIDPRELSKLKKGVELTPGMPASALIVTGERTVMGYLISPITDVMRDAFREE</sequence>
<organism evidence="13 14">
    <name type="scientific">Phenylobacterium zucineum (strain HLK1)</name>
    <dbReference type="NCBI Taxonomy" id="450851"/>
    <lineage>
        <taxon>Bacteria</taxon>
        <taxon>Pseudomonadati</taxon>
        <taxon>Pseudomonadota</taxon>
        <taxon>Alphaproteobacteria</taxon>
        <taxon>Caulobacterales</taxon>
        <taxon>Caulobacteraceae</taxon>
        <taxon>Phenylobacterium</taxon>
    </lineage>
</organism>
<evidence type="ECO:0000256" key="3">
    <source>
        <dbReference type="ARBA" id="ARBA00022448"/>
    </source>
</evidence>
<dbReference type="NCBIfam" id="TIGR01843">
    <property type="entry name" value="type_I_hlyD"/>
    <property type="match status" value="1"/>
</dbReference>
<dbReference type="GO" id="GO:0009306">
    <property type="term" value="P:protein secretion"/>
    <property type="evidence" value="ECO:0007669"/>
    <property type="project" value="InterPro"/>
</dbReference>
<evidence type="ECO:0000256" key="1">
    <source>
        <dbReference type="ARBA" id="ARBA00004377"/>
    </source>
</evidence>
<evidence type="ECO:0000256" key="4">
    <source>
        <dbReference type="ARBA" id="ARBA00022475"/>
    </source>
</evidence>
<dbReference type="InterPro" id="IPR010129">
    <property type="entry name" value="T1SS_HlyD"/>
</dbReference>
<keyword evidence="6" id="KW-0812">Transmembrane</keyword>
<evidence type="ECO:0000313" key="14">
    <source>
        <dbReference type="Proteomes" id="UP000001868"/>
    </source>
</evidence>